<evidence type="ECO:0000256" key="3">
    <source>
        <dbReference type="ARBA" id="ARBA00022737"/>
    </source>
</evidence>
<evidence type="ECO:0000256" key="6">
    <source>
        <dbReference type="SAM" id="MobiDB-lite"/>
    </source>
</evidence>
<dbReference type="STRING" id="114155.A0A4Q9MYA1"/>
<keyword evidence="3" id="KW-0677">Repeat</keyword>
<dbReference type="AlphaFoldDB" id="A0A4Q9MYA1"/>
<evidence type="ECO:0000256" key="5">
    <source>
        <dbReference type="ARBA" id="ARBA00023460"/>
    </source>
</evidence>
<comment type="similarity">
    <text evidence="5">Belongs to the SDS22 family.</text>
</comment>
<gene>
    <name evidence="9" type="ORF">BD310DRAFT_667455</name>
    <name evidence="8" type="ORF">BD311DRAFT_862475</name>
</gene>
<dbReference type="PANTHER" id="PTHR18849">
    <property type="entry name" value="LEUCINE RICH REPEAT PROTEIN"/>
    <property type="match status" value="1"/>
</dbReference>
<organism evidence="8">
    <name type="scientific">Dichomitus squalens</name>
    <dbReference type="NCBI Taxonomy" id="114155"/>
    <lineage>
        <taxon>Eukaryota</taxon>
        <taxon>Fungi</taxon>
        <taxon>Dikarya</taxon>
        <taxon>Basidiomycota</taxon>
        <taxon>Agaricomycotina</taxon>
        <taxon>Agaricomycetes</taxon>
        <taxon>Polyporales</taxon>
        <taxon>Polyporaceae</taxon>
        <taxon>Dichomitus</taxon>
    </lineage>
</organism>
<comment type="subcellular location">
    <subcellularLocation>
        <location evidence="1">Nucleus</location>
    </subcellularLocation>
</comment>
<keyword evidence="2" id="KW-0433">Leucine-rich repeat</keyword>
<dbReference type="OrthoDB" id="266138at2759"/>
<feature type="compositionally biased region" description="Acidic residues" evidence="6">
    <location>
        <begin position="52"/>
        <end position="63"/>
    </location>
</feature>
<dbReference type="OMA" id="EVWASYN"/>
<evidence type="ECO:0000256" key="4">
    <source>
        <dbReference type="ARBA" id="ARBA00023242"/>
    </source>
</evidence>
<dbReference type="Pfam" id="PF13855">
    <property type="entry name" value="LRR_8"/>
    <property type="match status" value="1"/>
</dbReference>
<dbReference type="InterPro" id="IPR025875">
    <property type="entry name" value="Leu-rich_rpt_4"/>
</dbReference>
<proteinExistence type="inferred from homology"/>
<dbReference type="SMART" id="SM00446">
    <property type="entry name" value="LRRcap"/>
    <property type="match status" value="1"/>
</dbReference>
<dbReference type="PROSITE" id="PS51450">
    <property type="entry name" value="LRR"/>
    <property type="match status" value="7"/>
</dbReference>
<reference evidence="8 10" key="1">
    <citation type="submission" date="2019-01" db="EMBL/GenBank/DDBJ databases">
        <title>Draft genome sequences of three monokaryotic isolates of the white-rot basidiomycete fungus Dichomitus squalens.</title>
        <authorList>
            <consortium name="DOE Joint Genome Institute"/>
            <person name="Lopez S.C."/>
            <person name="Andreopoulos B."/>
            <person name="Pangilinan J."/>
            <person name="Lipzen A."/>
            <person name="Riley R."/>
            <person name="Ahrendt S."/>
            <person name="Ng V."/>
            <person name="Barry K."/>
            <person name="Daum C."/>
            <person name="Grigoriev I.V."/>
            <person name="Hilden K.S."/>
            <person name="Makela M.R."/>
            <person name="de Vries R.P."/>
        </authorList>
    </citation>
    <scope>NUCLEOTIDE SEQUENCE [LARGE SCALE GENOMIC DNA]</scope>
    <source>
        <strain evidence="9 10">CBS 464.89</strain>
        <strain evidence="8">OM18370.1</strain>
    </source>
</reference>
<dbReference type="Pfam" id="PF14580">
    <property type="entry name" value="LRR_9"/>
    <property type="match status" value="1"/>
</dbReference>
<feature type="region of interest" description="Disordered" evidence="6">
    <location>
        <begin position="1"/>
        <end position="63"/>
    </location>
</feature>
<dbReference type="InterPro" id="IPR032675">
    <property type="entry name" value="LRR_dom_sf"/>
</dbReference>
<dbReference type="SMART" id="SM00369">
    <property type="entry name" value="LRR_TYP"/>
    <property type="match status" value="7"/>
</dbReference>
<sequence>MTEQSAAPETQDAAARPANDAPNVAVAAPTETRGKVTRVEVIRPPAAGDGSSGEEDEGEGEEEAIEDWQILEDLPDETTDIELIHSRLNSNSVSKLGLQRFGPHLKRLCLRQNFISHLDPEIFGALTKLEDLDFYDNKIKHVGTALNNMTNLTTLDLSFNLIKHIPEEIEKHLTSLTTIFFVQNRISHIANLSGLAANLRSIELGGNRLRKLEGLEALVNLEELWVGKNKITKLENLDTLKKLRILSIQSNRITKIEGLENLENLEEFYISHNGVQRLEGLEKNIKLRTLDVGNNFIERVENVSHLTSLEELWINDNKITTLLDLEPQLKHIETLETIYLERNPVQATEGAAYRRKIILLLPQIQQLDATYVKQFPA</sequence>
<evidence type="ECO:0000256" key="2">
    <source>
        <dbReference type="ARBA" id="ARBA00022614"/>
    </source>
</evidence>
<keyword evidence="4" id="KW-0539">Nucleus</keyword>
<evidence type="ECO:0000313" key="9">
    <source>
        <dbReference type="EMBL" id="TBU63083.1"/>
    </source>
</evidence>
<dbReference type="SMART" id="SM00365">
    <property type="entry name" value="LRR_SD22"/>
    <property type="match status" value="9"/>
</dbReference>
<dbReference type="Pfam" id="PF12799">
    <property type="entry name" value="LRR_4"/>
    <property type="match status" value="1"/>
</dbReference>
<name>A0A4Q9MYA1_9APHY</name>
<dbReference type="InterPro" id="IPR003603">
    <property type="entry name" value="U2A'_phosphoprotein32A_C"/>
</dbReference>
<evidence type="ECO:0000256" key="1">
    <source>
        <dbReference type="ARBA" id="ARBA00004123"/>
    </source>
</evidence>
<dbReference type="EMBL" id="ML145091">
    <property type="protein sequence ID" value="TBU63083.1"/>
    <property type="molecule type" value="Genomic_DNA"/>
</dbReference>
<dbReference type="FunFam" id="3.80.10.10:FF:000055">
    <property type="entry name" value="Protein phosphatase 1 regulatory subunit 7"/>
    <property type="match status" value="1"/>
</dbReference>
<dbReference type="InterPro" id="IPR003591">
    <property type="entry name" value="Leu-rich_rpt_typical-subtyp"/>
</dbReference>
<dbReference type="Gene3D" id="3.80.10.10">
    <property type="entry name" value="Ribonuclease Inhibitor"/>
    <property type="match status" value="2"/>
</dbReference>
<evidence type="ECO:0000313" key="10">
    <source>
        <dbReference type="Proteomes" id="UP000292082"/>
    </source>
</evidence>
<dbReference type="SUPFAM" id="SSF52058">
    <property type="entry name" value="L domain-like"/>
    <property type="match status" value="1"/>
</dbReference>
<keyword evidence="10" id="KW-1185">Reference proteome</keyword>
<dbReference type="Proteomes" id="UP000292082">
    <property type="component" value="Unassembled WGS sequence"/>
</dbReference>
<dbReference type="Proteomes" id="UP000292957">
    <property type="component" value="Unassembled WGS sequence"/>
</dbReference>
<evidence type="ECO:0000313" key="8">
    <source>
        <dbReference type="EMBL" id="TBU32507.1"/>
    </source>
</evidence>
<dbReference type="GO" id="GO:0005634">
    <property type="term" value="C:nucleus"/>
    <property type="evidence" value="ECO:0007669"/>
    <property type="project" value="UniProtKB-SubCell"/>
</dbReference>
<evidence type="ECO:0000259" key="7">
    <source>
        <dbReference type="SMART" id="SM00446"/>
    </source>
</evidence>
<accession>A0A4Q9MYA1</accession>
<dbReference type="InterPro" id="IPR001611">
    <property type="entry name" value="Leu-rich_rpt"/>
</dbReference>
<feature type="compositionally biased region" description="Low complexity" evidence="6">
    <location>
        <begin position="12"/>
        <end position="28"/>
    </location>
</feature>
<feature type="domain" description="U2A'/phosphoprotein 32 family A C-terminal" evidence="7">
    <location>
        <begin position="350"/>
        <end position="368"/>
    </location>
</feature>
<dbReference type="PANTHER" id="PTHR18849:SF0">
    <property type="entry name" value="CILIA- AND FLAGELLA-ASSOCIATED PROTEIN 410-RELATED"/>
    <property type="match status" value="1"/>
</dbReference>
<dbReference type="EMBL" id="ML143394">
    <property type="protein sequence ID" value="TBU32507.1"/>
    <property type="molecule type" value="Genomic_DNA"/>
</dbReference>
<protein>
    <submittedName>
        <fullName evidence="8">L domain-like protein</fullName>
    </submittedName>
</protein>
<feature type="compositionally biased region" description="Basic and acidic residues" evidence="6">
    <location>
        <begin position="32"/>
        <end position="41"/>
    </location>
</feature>